<organism evidence="7 8">
    <name type="scientific">Rhodovibrio sodomensis</name>
    <dbReference type="NCBI Taxonomy" id="1088"/>
    <lineage>
        <taxon>Bacteria</taxon>
        <taxon>Pseudomonadati</taxon>
        <taxon>Pseudomonadota</taxon>
        <taxon>Alphaproteobacteria</taxon>
        <taxon>Rhodospirillales</taxon>
        <taxon>Rhodovibrionaceae</taxon>
        <taxon>Rhodovibrio</taxon>
    </lineage>
</organism>
<feature type="transmembrane region" description="Helical" evidence="6">
    <location>
        <begin position="155"/>
        <end position="181"/>
    </location>
</feature>
<keyword evidence="8" id="KW-1185">Reference proteome</keyword>
<evidence type="ECO:0000256" key="2">
    <source>
        <dbReference type="ARBA" id="ARBA00022475"/>
    </source>
</evidence>
<evidence type="ECO:0000313" key="8">
    <source>
        <dbReference type="Proteomes" id="UP001296873"/>
    </source>
</evidence>
<feature type="transmembrane region" description="Helical" evidence="6">
    <location>
        <begin position="47"/>
        <end position="71"/>
    </location>
</feature>
<keyword evidence="2" id="KW-1003">Cell membrane</keyword>
<keyword evidence="3 6" id="KW-0812">Transmembrane</keyword>
<evidence type="ECO:0000256" key="4">
    <source>
        <dbReference type="ARBA" id="ARBA00022989"/>
    </source>
</evidence>
<proteinExistence type="predicted"/>
<keyword evidence="4 6" id="KW-1133">Transmembrane helix</keyword>
<keyword evidence="5 6" id="KW-0472">Membrane</keyword>
<dbReference type="PANTHER" id="PTHR30086">
    <property type="entry name" value="ARGININE EXPORTER PROTEIN ARGO"/>
    <property type="match status" value="1"/>
</dbReference>
<feature type="transmembrane region" description="Helical" evidence="6">
    <location>
        <begin position="78"/>
        <end position="95"/>
    </location>
</feature>
<evidence type="ECO:0000256" key="1">
    <source>
        <dbReference type="ARBA" id="ARBA00004651"/>
    </source>
</evidence>
<dbReference type="PANTHER" id="PTHR30086:SF19">
    <property type="entry name" value="THREONINE EFFLUX PROTEIN"/>
    <property type="match status" value="1"/>
</dbReference>
<evidence type="ECO:0000256" key="3">
    <source>
        <dbReference type="ARBA" id="ARBA00022692"/>
    </source>
</evidence>
<sequence>METLAALATLWFVHLLAVISPGPSLLVVVRSAIAGSRGQGTRVACGLGLGTLVWSLAALFGLGVLFALAPWLYTGMKIAGAAFLLYIAVMMWRHAREPIAIDGTLATDGDGGPGAAQGPRAAVRLGLLTQLANPKVAVFFGSIFVTLLPADPSPWVQAAVIAIVCTNEVGWYTGVAYAFGVPRLRRGYARAKAWIDRTCGGFLALLGLRLVVDGR</sequence>
<evidence type="ECO:0000313" key="7">
    <source>
        <dbReference type="EMBL" id="MBK1668427.1"/>
    </source>
</evidence>
<name>A0ABS1DD99_9PROT</name>
<comment type="subcellular location">
    <subcellularLocation>
        <location evidence="1">Cell membrane</location>
        <topology evidence="1">Multi-pass membrane protein</topology>
    </subcellularLocation>
</comment>
<feature type="transmembrane region" description="Helical" evidence="6">
    <location>
        <begin position="193"/>
        <end position="212"/>
    </location>
</feature>
<evidence type="ECO:0000256" key="6">
    <source>
        <dbReference type="SAM" id="Phobius"/>
    </source>
</evidence>
<dbReference type="Pfam" id="PF01810">
    <property type="entry name" value="LysE"/>
    <property type="match status" value="1"/>
</dbReference>
<accession>A0ABS1DD99</accession>
<gene>
    <name evidence="7" type="ORF">CKO28_10310</name>
</gene>
<dbReference type="EMBL" id="NRRL01000023">
    <property type="protein sequence ID" value="MBK1668427.1"/>
    <property type="molecule type" value="Genomic_DNA"/>
</dbReference>
<evidence type="ECO:0008006" key="9">
    <source>
        <dbReference type="Google" id="ProtNLM"/>
    </source>
</evidence>
<dbReference type="InterPro" id="IPR001123">
    <property type="entry name" value="LeuE-type"/>
</dbReference>
<comment type="caution">
    <text evidence="7">The sequence shown here is derived from an EMBL/GenBank/DDBJ whole genome shotgun (WGS) entry which is preliminary data.</text>
</comment>
<reference evidence="7 8" key="1">
    <citation type="journal article" date="2020" name="Microorganisms">
        <title>Osmotic Adaptation and Compatible Solute Biosynthesis of Phototrophic Bacteria as Revealed from Genome Analyses.</title>
        <authorList>
            <person name="Imhoff J.F."/>
            <person name="Rahn T."/>
            <person name="Kunzel S."/>
            <person name="Keller A."/>
            <person name="Neulinger S.C."/>
        </authorList>
    </citation>
    <scope>NUCLEOTIDE SEQUENCE [LARGE SCALE GENOMIC DNA]</scope>
    <source>
        <strain evidence="7 8">DSM 9895</strain>
    </source>
</reference>
<dbReference type="Proteomes" id="UP001296873">
    <property type="component" value="Unassembled WGS sequence"/>
</dbReference>
<protein>
    <recommendedName>
        <fullName evidence="9">Transporter</fullName>
    </recommendedName>
</protein>
<dbReference type="RefSeq" id="WP_200340741.1">
    <property type="nucleotide sequence ID" value="NZ_NRRL01000023.1"/>
</dbReference>
<evidence type="ECO:0000256" key="5">
    <source>
        <dbReference type="ARBA" id="ARBA00023136"/>
    </source>
</evidence>